<gene>
    <name evidence="2" type="ORF">OLEA9_A025315</name>
</gene>
<protein>
    <submittedName>
        <fullName evidence="2">Uncharacterized protein</fullName>
    </submittedName>
</protein>
<dbReference type="InterPro" id="IPR004158">
    <property type="entry name" value="DUF247_pln"/>
</dbReference>
<comment type="caution">
    <text evidence="2">The sequence shown here is derived from an EMBL/GenBank/DDBJ whole genome shotgun (WGS) entry which is preliminary data.</text>
</comment>
<evidence type="ECO:0000313" key="2">
    <source>
        <dbReference type="EMBL" id="CAA2998390.1"/>
    </source>
</evidence>
<feature type="coiled-coil region" evidence="1">
    <location>
        <begin position="77"/>
        <end position="104"/>
    </location>
</feature>
<reference evidence="2 3" key="1">
    <citation type="submission" date="2019-12" db="EMBL/GenBank/DDBJ databases">
        <authorList>
            <person name="Alioto T."/>
            <person name="Alioto T."/>
            <person name="Gomez Garrido J."/>
        </authorList>
    </citation>
    <scope>NUCLEOTIDE SEQUENCE [LARGE SCALE GENOMIC DNA]</scope>
</reference>
<dbReference type="Pfam" id="PF03140">
    <property type="entry name" value="DUF247"/>
    <property type="match status" value="1"/>
</dbReference>
<evidence type="ECO:0000313" key="3">
    <source>
        <dbReference type="Proteomes" id="UP000594638"/>
    </source>
</evidence>
<name>A0A8S0T0J4_OLEEU</name>
<dbReference type="Gramene" id="OE9A025315T1">
    <property type="protein sequence ID" value="OE9A025315C1"/>
    <property type="gene ID" value="OE9A025315"/>
</dbReference>
<keyword evidence="3" id="KW-1185">Reference proteome</keyword>
<dbReference type="OrthoDB" id="880005at2759"/>
<sequence length="162" mass="19308">MSQTRADCVTVNIDNMLNSLSSAPSKPSMFRVSDHLRTINPEAYNPEIIAIGPFHSDKKNLQNMEQHKVWYLKLLLERRKESSVERYVATIRQLEEKARKCYAEDIQLDKDKFVQMLILDGCFIIEFLSMFQYKERRAEDDLIFQYEYIRSQLFHDLMLFEN</sequence>
<dbReference type="PANTHER" id="PTHR31170">
    <property type="entry name" value="BNAC04G53230D PROTEIN"/>
    <property type="match status" value="1"/>
</dbReference>
<dbReference type="AlphaFoldDB" id="A0A8S0T0J4"/>
<dbReference type="Proteomes" id="UP000594638">
    <property type="component" value="Unassembled WGS sequence"/>
</dbReference>
<evidence type="ECO:0000256" key="1">
    <source>
        <dbReference type="SAM" id="Coils"/>
    </source>
</evidence>
<dbReference type="EMBL" id="CACTIH010005592">
    <property type="protein sequence ID" value="CAA2998390.1"/>
    <property type="molecule type" value="Genomic_DNA"/>
</dbReference>
<dbReference type="PANTHER" id="PTHR31170:SF17">
    <property type="match status" value="1"/>
</dbReference>
<organism evidence="2 3">
    <name type="scientific">Olea europaea subsp. europaea</name>
    <dbReference type="NCBI Taxonomy" id="158383"/>
    <lineage>
        <taxon>Eukaryota</taxon>
        <taxon>Viridiplantae</taxon>
        <taxon>Streptophyta</taxon>
        <taxon>Embryophyta</taxon>
        <taxon>Tracheophyta</taxon>
        <taxon>Spermatophyta</taxon>
        <taxon>Magnoliopsida</taxon>
        <taxon>eudicotyledons</taxon>
        <taxon>Gunneridae</taxon>
        <taxon>Pentapetalae</taxon>
        <taxon>asterids</taxon>
        <taxon>lamiids</taxon>
        <taxon>Lamiales</taxon>
        <taxon>Oleaceae</taxon>
        <taxon>Oleeae</taxon>
        <taxon>Olea</taxon>
    </lineage>
</organism>
<keyword evidence="1" id="KW-0175">Coiled coil</keyword>
<accession>A0A8S0T0J4</accession>
<proteinExistence type="predicted"/>